<evidence type="ECO:0000313" key="1">
    <source>
        <dbReference type="EMBL" id="MBK1726531.1"/>
    </source>
</evidence>
<dbReference type="EMBL" id="NRSH01000049">
    <property type="protein sequence ID" value="MBK1726531.1"/>
    <property type="molecule type" value="Genomic_DNA"/>
</dbReference>
<keyword evidence="2" id="KW-1185">Reference proteome</keyword>
<reference evidence="1 2" key="1">
    <citation type="journal article" date="2020" name="Microorganisms">
        <title>Osmotic Adaptation and Compatible Solute Biosynthesis of Phototrophic Bacteria as Revealed from Genome Analyses.</title>
        <authorList>
            <person name="Imhoff J.F."/>
            <person name="Rahn T."/>
            <person name="Kunzel S."/>
            <person name="Keller A."/>
            <person name="Neulinger S.C."/>
        </authorList>
    </citation>
    <scope>NUCLEOTIDE SEQUENCE [LARGE SCALE GENOMIC DNA]</scope>
    <source>
        <strain evidence="1 2">DSM 15116</strain>
    </source>
</reference>
<accession>A0ABS1E464</accession>
<name>A0ABS1E464_9GAMM</name>
<organism evidence="1 2">
    <name type="scientific">Halorhodospira neutriphila</name>
    <dbReference type="NCBI Taxonomy" id="168379"/>
    <lineage>
        <taxon>Bacteria</taxon>
        <taxon>Pseudomonadati</taxon>
        <taxon>Pseudomonadota</taxon>
        <taxon>Gammaproteobacteria</taxon>
        <taxon>Chromatiales</taxon>
        <taxon>Ectothiorhodospiraceae</taxon>
        <taxon>Halorhodospira</taxon>
    </lineage>
</organism>
<dbReference type="Proteomes" id="UP000738126">
    <property type="component" value="Unassembled WGS sequence"/>
</dbReference>
<evidence type="ECO:0008006" key="3">
    <source>
        <dbReference type="Google" id="ProtNLM"/>
    </source>
</evidence>
<dbReference type="RefSeq" id="WP_200257790.1">
    <property type="nucleotide sequence ID" value="NZ_NRSH01000049.1"/>
</dbReference>
<feature type="non-terminal residue" evidence="1">
    <location>
        <position position="1"/>
    </location>
</feature>
<sequence length="69" mass="7274">PLIGALVGGGAGGPAGGAAAGWLFSRLFGRGFDEAAGIEYRVTGPWLDPQVERLPFDGLRRPPREGRKR</sequence>
<gene>
    <name evidence="1" type="ORF">CKO13_05740</name>
</gene>
<evidence type="ECO:0000313" key="2">
    <source>
        <dbReference type="Proteomes" id="UP000738126"/>
    </source>
</evidence>
<protein>
    <recommendedName>
        <fullName evidence="3">AsmA-like C-terminal domain-containing protein</fullName>
    </recommendedName>
</protein>
<comment type="caution">
    <text evidence="1">The sequence shown here is derived from an EMBL/GenBank/DDBJ whole genome shotgun (WGS) entry which is preliminary data.</text>
</comment>
<proteinExistence type="predicted"/>